<feature type="active site" description="Proton acceptor" evidence="4">
    <location>
        <position position="1208"/>
    </location>
</feature>
<organism evidence="8 9">
    <name type="scientific">Rhizophagus irregularis</name>
    <dbReference type="NCBI Taxonomy" id="588596"/>
    <lineage>
        <taxon>Eukaryota</taxon>
        <taxon>Fungi</taxon>
        <taxon>Fungi incertae sedis</taxon>
        <taxon>Mucoromycota</taxon>
        <taxon>Glomeromycotina</taxon>
        <taxon>Glomeromycetes</taxon>
        <taxon>Glomerales</taxon>
        <taxon>Glomeraceae</taxon>
        <taxon>Rhizophagus</taxon>
    </lineage>
</organism>
<dbReference type="Gene3D" id="1.25.40.10">
    <property type="entry name" value="Tetratricopeptide repeat domain"/>
    <property type="match status" value="1"/>
</dbReference>
<feature type="short sequence motif" description="DGA/G" evidence="4">
    <location>
        <begin position="1208"/>
        <end position="1210"/>
    </location>
</feature>
<dbReference type="PROSITE" id="PS51635">
    <property type="entry name" value="PNPLA"/>
    <property type="match status" value="1"/>
</dbReference>
<comment type="caution">
    <text evidence="8">The sequence shown here is derived from an EMBL/GenBank/DDBJ whole genome shotgun (WGS) entry which is preliminary data.</text>
</comment>
<keyword evidence="9" id="KW-1185">Reference proteome</keyword>
<reference evidence="8 9" key="1">
    <citation type="submission" date="2015-10" db="EMBL/GenBank/DDBJ databases">
        <title>Genome analyses suggest a sexual origin of heterokaryosis in a supposedly ancient asexual fungus.</title>
        <authorList>
            <person name="Ropars J."/>
            <person name="Sedzielewska K."/>
            <person name="Noel J."/>
            <person name="Charron P."/>
            <person name="Farinelli L."/>
            <person name="Marton T."/>
            <person name="Kruger M."/>
            <person name="Pelin A."/>
            <person name="Brachmann A."/>
            <person name="Corradi N."/>
        </authorList>
    </citation>
    <scope>NUCLEOTIDE SEQUENCE [LARGE SCALE GENOMIC DNA]</scope>
    <source>
        <strain evidence="8 9">A4</strain>
    </source>
</reference>
<feature type="repeat" description="TPR" evidence="3">
    <location>
        <begin position="936"/>
        <end position="969"/>
    </location>
</feature>
<dbReference type="Pfam" id="PF01734">
    <property type="entry name" value="Patatin"/>
    <property type="match status" value="1"/>
</dbReference>
<evidence type="ECO:0000256" key="5">
    <source>
        <dbReference type="SAM" id="Phobius"/>
    </source>
</evidence>
<feature type="transmembrane region" description="Helical" evidence="5">
    <location>
        <begin position="550"/>
        <end position="573"/>
    </location>
</feature>
<dbReference type="SUPFAM" id="SSF48452">
    <property type="entry name" value="TPR-like"/>
    <property type="match status" value="2"/>
</dbReference>
<dbReference type="InterPro" id="IPR019734">
    <property type="entry name" value="TPR_rpt"/>
</dbReference>
<protein>
    <recommendedName>
        <fullName evidence="6">PNPLA domain-containing protein</fullName>
    </recommendedName>
</protein>
<dbReference type="Gene3D" id="3.40.1090.10">
    <property type="entry name" value="Cytosolic phospholipase A2 catalytic domain"/>
    <property type="match status" value="1"/>
</dbReference>
<keyword evidence="5" id="KW-0812">Transmembrane</keyword>
<dbReference type="PROSITE" id="PS50005">
    <property type="entry name" value="TPR"/>
    <property type="match status" value="1"/>
</dbReference>
<dbReference type="SUPFAM" id="SSF52151">
    <property type="entry name" value="FabD/lysophospholipase-like"/>
    <property type="match status" value="1"/>
</dbReference>
<keyword evidence="4" id="KW-0378">Hydrolase</keyword>
<feature type="transmembrane region" description="Helical" evidence="5">
    <location>
        <begin position="524"/>
        <end position="544"/>
    </location>
</feature>
<dbReference type="InterPro" id="IPR002641">
    <property type="entry name" value="PNPLA_dom"/>
</dbReference>
<dbReference type="GO" id="GO:0047372">
    <property type="term" value="F:monoacylglycerol lipase activity"/>
    <property type="evidence" value="ECO:0007669"/>
    <property type="project" value="TreeGrafter"/>
</dbReference>
<sequence>MVISQIENIFLEIENLVKLQFHDKTLNQPKIEQKFEEGKELINRIDDDDEYGLIRYKYHATYANYLTFIGEIVRASKQEELAKKFKNFSKKLKKIDTYKTESRLFIEATLSNINQGFNIEKENKEDTQETVEKELENIQNILENNIIESIREIFKRFNVISKSFEDYRNIVTCETILLIDLNATLTSNTSNENRQQLTSSLNILKSLASKSAYSNRLAFIYHTLNFQNKKEILFGNTIFTEEGINKRFRDIALYFHSDKTNRPNTATWLQEKHQSLGAELLNSALEFKKNLLNDLIVILQNKGYTTFHENKAYKLWKITIDYHNAAKGQWKKLKLLNEDDIKEIPSKKLKLLVVDSGMLAYQEYRAACKIADQAKLLKKQVELRENIALCLYIANKFLEANLFALSAIKLQLKNYQRITQQDFIKTKKIFDKVKGGNPMTDTNNTTNTKNTTNQNTAINLIDKLDNTMALIKIVDQKISLFDKKSFQDSINNDIVLKADRSLVRYQVPKEVILHAKNRALKHKAAGIAAMGGGISIAVASYIYIYQAATIIGISASVAGSLALIIGLGIWAGIELWNRGTLLLEETEIREKLNNIMIETLKAYDEGKYQKFLDELSVEFKADASLLKLEDCINTDYIIDTLLNYGFRSDGIAYLLNLLGEVLSSRKIKVKGKTAKDIKALATNAFDGVLSEKLRTEAKTLDNRIFELRKKYNICSTYIKFKDFISLEDYSDLDKECKDDSQEMPFQSRLEEVRNITKINQAIFDILDDGKEEIERAIRTIKDVQNSIDCNYQFVNTAKWRHEALEDLLWIVGGEESPKEPSKESPKLSLITYIDNDEYVGYLNKQLQQASLNQEKIRLYNKIAVYYEQLAEKEGKTNHLDSLCHWISAQKNYEKARVVDPENLDAALGIAKCLLKLSKYTKVIQLPNTIPNLTSLSEYWYFRSIAYYKKADYKNAKENIIEVLKLDNKNKLADEQRLILKKLSEEKTIKWRMDCYEKGKKSIKYEMDYLKSFYGKESPTYNILSIDGGGVCGILPALWLSEIEYRTHRPISCLFNMIAGTSTGGIIAAGLSVPSWEIMYDENNVPYYKCSNSRPKFSASDILNLYQNQVKDLFTKNDSWKLFKPRYTDKDRNSLFFNHFGNVRLNKALTELVIPAVDENNLTRTHLFTRYDDRLGYSNDTFFDTLMATTAAPTFFPPYEIKGRGFFIDGALHLNNPAMAAYEKAIQYNVAKEKISVLSLGTGGYMPGPLNPDLHRGNLFWAQNLHKVVLPQQKGNTDRSMYSLLGNHYQRWQVWFEEKISLDDYKSVPYLLELGHQYIEELDASDENPINKLIESFEFYAECVSVNTK</sequence>
<evidence type="ECO:0000256" key="1">
    <source>
        <dbReference type="ARBA" id="ARBA00010240"/>
    </source>
</evidence>
<dbReference type="InterPro" id="IPR011990">
    <property type="entry name" value="TPR-like_helical_dom_sf"/>
</dbReference>
<comment type="similarity">
    <text evidence="1">Belongs to the patatin family.</text>
</comment>
<dbReference type="PANTHER" id="PTHR32176:SF92">
    <property type="entry name" value="XYLOSE ISOMERASE"/>
    <property type="match status" value="1"/>
</dbReference>
<evidence type="ECO:0000256" key="4">
    <source>
        <dbReference type="PROSITE-ProRule" id="PRU01161"/>
    </source>
</evidence>
<gene>
    <name evidence="7" type="ORF">RhiirA4_503189</name>
    <name evidence="8" type="ORF">RhiirA4_503193</name>
</gene>
<dbReference type="GO" id="GO:0016042">
    <property type="term" value="P:lipid catabolic process"/>
    <property type="evidence" value="ECO:0007669"/>
    <property type="project" value="UniProtKB-UniRule"/>
</dbReference>
<evidence type="ECO:0000313" key="8">
    <source>
        <dbReference type="EMBL" id="PKY41970.1"/>
    </source>
</evidence>
<dbReference type="InterPro" id="IPR016035">
    <property type="entry name" value="Acyl_Trfase/lysoPLipase"/>
</dbReference>
<keyword evidence="2 4" id="KW-0443">Lipid metabolism</keyword>
<dbReference type="VEuPathDB" id="FungiDB:RhiirFUN_024157"/>
<accession>A0A2I1G5T2</accession>
<dbReference type="CDD" id="cd07199">
    <property type="entry name" value="Pat17_PNPLA8_PNPLA9_like"/>
    <property type="match status" value="1"/>
</dbReference>
<keyword evidence="5" id="KW-1133">Transmembrane helix</keyword>
<feature type="domain" description="PNPLA" evidence="6">
    <location>
        <begin position="1023"/>
        <end position="1221"/>
    </location>
</feature>
<feature type="short sequence motif" description="GXSXG" evidence="4">
    <location>
        <begin position="1059"/>
        <end position="1063"/>
    </location>
</feature>
<dbReference type="EMBL" id="LLXI01000176">
    <property type="protein sequence ID" value="PKY41970.1"/>
    <property type="molecule type" value="Genomic_DNA"/>
</dbReference>
<evidence type="ECO:0000313" key="9">
    <source>
        <dbReference type="Proteomes" id="UP000234323"/>
    </source>
</evidence>
<feature type="short sequence motif" description="GXGXXG" evidence="4">
    <location>
        <begin position="1027"/>
        <end position="1032"/>
    </location>
</feature>
<dbReference type="Proteomes" id="UP000234323">
    <property type="component" value="Unassembled WGS sequence"/>
</dbReference>
<dbReference type="VEuPathDB" id="FungiDB:FUN_021072"/>
<dbReference type="PANTHER" id="PTHR32176">
    <property type="entry name" value="XYLOSE ISOMERASE"/>
    <property type="match status" value="1"/>
</dbReference>
<keyword evidence="5" id="KW-0472">Membrane</keyword>
<feature type="active site" description="Nucleophile" evidence="4">
    <location>
        <position position="1061"/>
    </location>
</feature>
<keyword evidence="3" id="KW-0802">TPR repeat</keyword>
<evidence type="ECO:0000259" key="6">
    <source>
        <dbReference type="PROSITE" id="PS51635"/>
    </source>
</evidence>
<dbReference type="GO" id="GO:0046486">
    <property type="term" value="P:glycerolipid metabolic process"/>
    <property type="evidence" value="ECO:0007669"/>
    <property type="project" value="UniProtKB-ARBA"/>
</dbReference>
<name>A0A2I1G5T2_9GLOM</name>
<evidence type="ECO:0000313" key="7">
    <source>
        <dbReference type="EMBL" id="PKY41966.1"/>
    </source>
</evidence>
<evidence type="ECO:0000256" key="2">
    <source>
        <dbReference type="ARBA" id="ARBA00023098"/>
    </source>
</evidence>
<dbReference type="GO" id="GO:0004620">
    <property type="term" value="F:phospholipase activity"/>
    <property type="evidence" value="ECO:0007669"/>
    <property type="project" value="TreeGrafter"/>
</dbReference>
<keyword evidence="4" id="KW-0442">Lipid degradation</keyword>
<proteinExistence type="inferred from homology"/>
<dbReference type="EMBL" id="LLXI01000176">
    <property type="protein sequence ID" value="PKY41966.1"/>
    <property type="molecule type" value="Genomic_DNA"/>
</dbReference>
<evidence type="ECO:0000256" key="3">
    <source>
        <dbReference type="PROSITE-ProRule" id="PRU00339"/>
    </source>
</evidence>
<dbReference type="VEuPathDB" id="FungiDB:RhiirA1_509083"/>